<reference evidence="3" key="4">
    <citation type="journal article" date="2015" name="G3 (Bethesda)">
        <title>Genome sequences of three phytopathogenic species of the Magnaporthaceae family of fungi.</title>
        <authorList>
            <person name="Okagaki L.H."/>
            <person name="Nunes C.C."/>
            <person name="Sailsbery J."/>
            <person name="Clay B."/>
            <person name="Brown D."/>
            <person name="John T."/>
            <person name="Oh Y."/>
            <person name="Young N."/>
            <person name="Fitzgerald M."/>
            <person name="Haas B.J."/>
            <person name="Zeng Q."/>
            <person name="Young S."/>
            <person name="Adiconis X."/>
            <person name="Fan L."/>
            <person name="Levin J.Z."/>
            <person name="Mitchell T.K."/>
            <person name="Okubara P.A."/>
            <person name="Farman M.L."/>
            <person name="Kohn L.M."/>
            <person name="Birren B."/>
            <person name="Ma L.-J."/>
            <person name="Dean R.A."/>
        </authorList>
    </citation>
    <scope>NUCLEOTIDE SEQUENCE</scope>
    <source>
        <strain evidence="3">R3-111a-1</strain>
    </source>
</reference>
<evidence type="ECO:0000313" key="4">
    <source>
        <dbReference type="Proteomes" id="UP000006039"/>
    </source>
</evidence>
<organism evidence="2">
    <name type="scientific">Gaeumannomyces tritici (strain R3-111a-1)</name>
    <name type="common">Wheat and barley take-all root rot fungus</name>
    <name type="synonym">Gaeumannomyces graminis var. tritici</name>
    <dbReference type="NCBI Taxonomy" id="644352"/>
    <lineage>
        <taxon>Eukaryota</taxon>
        <taxon>Fungi</taxon>
        <taxon>Dikarya</taxon>
        <taxon>Ascomycota</taxon>
        <taxon>Pezizomycotina</taxon>
        <taxon>Sordariomycetes</taxon>
        <taxon>Sordariomycetidae</taxon>
        <taxon>Magnaporthales</taxon>
        <taxon>Magnaporthaceae</taxon>
        <taxon>Gaeumannomyces</taxon>
    </lineage>
</organism>
<name>J3NZL1_GAET3</name>
<reference evidence="4" key="1">
    <citation type="submission" date="2010-07" db="EMBL/GenBank/DDBJ databases">
        <title>The genome sequence of Gaeumannomyces graminis var. tritici strain R3-111a-1.</title>
        <authorList>
            <consortium name="The Broad Institute Genome Sequencing Platform"/>
            <person name="Ma L.-J."/>
            <person name="Dead R."/>
            <person name="Young S."/>
            <person name="Zeng Q."/>
            <person name="Koehrsen M."/>
            <person name="Alvarado L."/>
            <person name="Berlin A."/>
            <person name="Chapman S.B."/>
            <person name="Chen Z."/>
            <person name="Freedman E."/>
            <person name="Gellesch M."/>
            <person name="Goldberg J."/>
            <person name="Griggs A."/>
            <person name="Gujja S."/>
            <person name="Heilman E.R."/>
            <person name="Heiman D."/>
            <person name="Hepburn T."/>
            <person name="Howarth C."/>
            <person name="Jen D."/>
            <person name="Larson L."/>
            <person name="Mehta T."/>
            <person name="Neiman D."/>
            <person name="Pearson M."/>
            <person name="Roberts A."/>
            <person name="Saif S."/>
            <person name="Shea T."/>
            <person name="Shenoy N."/>
            <person name="Sisk P."/>
            <person name="Stolte C."/>
            <person name="Sykes S."/>
            <person name="Walk T."/>
            <person name="White J."/>
            <person name="Yandava C."/>
            <person name="Haas B."/>
            <person name="Nusbaum C."/>
            <person name="Birren B."/>
        </authorList>
    </citation>
    <scope>NUCLEOTIDE SEQUENCE [LARGE SCALE GENOMIC DNA]</scope>
    <source>
        <strain evidence="4">R3-111a-1</strain>
    </source>
</reference>
<sequence length="199" mass="22021">MPACPSWPWRAARRQDGAVDKAARQGEGRAGVLDLVVVLDLVLDLNPNLCLRMTPNMNLVLDLGCWDWFSVGMRTCVLTDGQVRWCAPVSIWPEIFNVRRPRLRCGKGRGGAGENDRAENMGRLGSVVSADQGRGGMRAFVALSKGVVMAADDGQQTSRPTGQRNNRNLERGRHRRRPGWDDQGNLVGVEGDEEEEVRE</sequence>
<dbReference type="RefSeq" id="XP_009222794.1">
    <property type="nucleotide sequence ID" value="XM_009224530.1"/>
</dbReference>
<reference evidence="2" key="3">
    <citation type="submission" date="2010-09" db="EMBL/GenBank/DDBJ databases">
        <title>Annotation of Gaeumannomyces graminis var. tritici R3-111a-1.</title>
        <authorList>
            <consortium name="The Broad Institute Genome Sequencing Platform"/>
            <person name="Ma L.-J."/>
            <person name="Dead R."/>
            <person name="Young S.K."/>
            <person name="Zeng Q."/>
            <person name="Gargeya S."/>
            <person name="Fitzgerald M."/>
            <person name="Haas B."/>
            <person name="Abouelleil A."/>
            <person name="Alvarado L."/>
            <person name="Arachchi H.M."/>
            <person name="Berlin A."/>
            <person name="Brown A."/>
            <person name="Chapman S.B."/>
            <person name="Chen Z."/>
            <person name="Dunbar C."/>
            <person name="Freedman E."/>
            <person name="Gearin G."/>
            <person name="Gellesch M."/>
            <person name="Goldberg J."/>
            <person name="Griggs A."/>
            <person name="Gujja S."/>
            <person name="Heiman D."/>
            <person name="Howarth C."/>
            <person name="Larson L."/>
            <person name="Lui A."/>
            <person name="MacDonald P.J.P."/>
            <person name="Mehta T."/>
            <person name="Montmayeur A."/>
            <person name="Murphy C."/>
            <person name="Neiman D."/>
            <person name="Pearson M."/>
            <person name="Priest M."/>
            <person name="Roberts A."/>
            <person name="Saif S."/>
            <person name="Shea T."/>
            <person name="Shenoy N."/>
            <person name="Sisk P."/>
            <person name="Stolte C."/>
            <person name="Sykes S."/>
            <person name="Yandava C."/>
            <person name="Wortman J."/>
            <person name="Nusbaum C."/>
            <person name="Birren B."/>
        </authorList>
    </citation>
    <scope>NUCLEOTIDE SEQUENCE</scope>
    <source>
        <strain evidence="2">R3-111a-1</strain>
    </source>
</reference>
<feature type="compositionally biased region" description="Polar residues" evidence="1">
    <location>
        <begin position="154"/>
        <end position="163"/>
    </location>
</feature>
<feature type="compositionally biased region" description="Acidic residues" evidence="1">
    <location>
        <begin position="190"/>
        <end position="199"/>
    </location>
</feature>
<reference evidence="2" key="2">
    <citation type="submission" date="2010-07" db="EMBL/GenBank/DDBJ databases">
        <authorList>
            <consortium name="The Broad Institute Genome Sequencing Platform"/>
            <consortium name="Broad Institute Genome Sequencing Center for Infectious Disease"/>
            <person name="Ma L.-J."/>
            <person name="Dead R."/>
            <person name="Young S."/>
            <person name="Zeng Q."/>
            <person name="Koehrsen M."/>
            <person name="Alvarado L."/>
            <person name="Berlin A."/>
            <person name="Chapman S.B."/>
            <person name="Chen Z."/>
            <person name="Freedman E."/>
            <person name="Gellesch M."/>
            <person name="Goldberg J."/>
            <person name="Griggs A."/>
            <person name="Gujja S."/>
            <person name="Heilman E.R."/>
            <person name="Heiman D."/>
            <person name="Hepburn T."/>
            <person name="Howarth C."/>
            <person name="Jen D."/>
            <person name="Larson L."/>
            <person name="Mehta T."/>
            <person name="Neiman D."/>
            <person name="Pearson M."/>
            <person name="Roberts A."/>
            <person name="Saif S."/>
            <person name="Shea T."/>
            <person name="Shenoy N."/>
            <person name="Sisk P."/>
            <person name="Stolte C."/>
            <person name="Sykes S."/>
            <person name="Walk T."/>
            <person name="White J."/>
            <person name="Yandava C."/>
            <person name="Haas B."/>
            <person name="Nusbaum C."/>
            <person name="Birren B."/>
        </authorList>
    </citation>
    <scope>NUCLEOTIDE SEQUENCE</scope>
    <source>
        <strain evidence="2">R3-111a-1</strain>
    </source>
</reference>
<dbReference type="EMBL" id="GL385397">
    <property type="protein sequence ID" value="EJT76794.1"/>
    <property type="molecule type" value="Genomic_DNA"/>
</dbReference>
<keyword evidence="4" id="KW-1185">Reference proteome</keyword>
<dbReference type="HOGENOM" id="CLU_1372286_0_0_1"/>
<accession>J3NZL1</accession>
<protein>
    <submittedName>
        <fullName evidence="2 3">Uncharacterized protein</fullName>
    </submittedName>
</protein>
<dbReference type="EnsemblFungi" id="EJT76794">
    <property type="protein sequence ID" value="EJT76794"/>
    <property type="gene ID" value="GGTG_06709"/>
</dbReference>
<evidence type="ECO:0000313" key="3">
    <source>
        <dbReference type="EnsemblFungi" id="EJT76794"/>
    </source>
</evidence>
<evidence type="ECO:0000256" key="1">
    <source>
        <dbReference type="SAM" id="MobiDB-lite"/>
    </source>
</evidence>
<dbReference type="AlphaFoldDB" id="J3NZL1"/>
<dbReference type="GeneID" id="20347167"/>
<evidence type="ECO:0000313" key="2">
    <source>
        <dbReference type="EMBL" id="EJT76794.1"/>
    </source>
</evidence>
<reference evidence="3" key="5">
    <citation type="submission" date="2018-04" db="UniProtKB">
        <authorList>
            <consortium name="EnsemblFungi"/>
        </authorList>
    </citation>
    <scope>IDENTIFICATION</scope>
    <source>
        <strain evidence="3">R3-111a-1</strain>
    </source>
</reference>
<dbReference type="Proteomes" id="UP000006039">
    <property type="component" value="Unassembled WGS sequence"/>
</dbReference>
<proteinExistence type="predicted"/>
<gene>
    <name evidence="3" type="primary">20347167</name>
    <name evidence="2" type="ORF">GGTG_06709</name>
</gene>
<dbReference type="VEuPathDB" id="FungiDB:GGTG_06709"/>
<feature type="region of interest" description="Disordered" evidence="1">
    <location>
        <begin position="151"/>
        <end position="199"/>
    </location>
</feature>